<reference evidence="16" key="1">
    <citation type="submission" date="2010-04" db="EMBL/GenBank/DDBJ databases">
        <title>Complete genome sequence of Nitrosococcus halophilus Nc4, a salt-adapted, aerobic obligate ammonia-oxidizing sulfur purple bacterium.</title>
        <authorList>
            <consortium name="US DOE Joint Genome Institute"/>
            <person name="Campbell M.A."/>
            <person name="Malfatti S.A."/>
            <person name="Chain P.S.G."/>
            <person name="Heidelberg J.F."/>
            <person name="Ward B.B."/>
            <person name="Klotz M.G."/>
        </authorList>
    </citation>
    <scope>NUCLEOTIDE SEQUENCE [LARGE SCALE GENOMIC DNA]</scope>
    <source>
        <strain evidence="16">Nc4</strain>
    </source>
</reference>
<accession>D5C3B0</accession>
<comment type="cofactor">
    <cofactor evidence="2">
        <name>Mg(2+)</name>
        <dbReference type="ChEBI" id="CHEBI:18420"/>
    </cofactor>
</comment>
<evidence type="ECO:0000256" key="3">
    <source>
        <dbReference type="ARBA" id="ARBA00004699"/>
    </source>
</evidence>
<dbReference type="CDD" id="cd03089">
    <property type="entry name" value="PMM_PGM"/>
    <property type="match status" value="1"/>
</dbReference>
<evidence type="ECO:0000256" key="1">
    <source>
        <dbReference type="ARBA" id="ARBA00000586"/>
    </source>
</evidence>
<dbReference type="GO" id="GO:0004615">
    <property type="term" value="F:phosphomannomutase activity"/>
    <property type="evidence" value="ECO:0007669"/>
    <property type="project" value="UniProtKB-EC"/>
</dbReference>
<dbReference type="Pfam" id="PF02878">
    <property type="entry name" value="PGM_PMM_I"/>
    <property type="match status" value="1"/>
</dbReference>
<sequence>MESLAVKFPFFNRQKQAKEGQALGHYTLAAFLAAGLVFAGLALLFYQQWLLSSEQQLSKHIQLEVQRQAAAVHAKIRAYGQTLASMARNPVLLRLIEEGDKRLLQVKERELRYAFPGAVRVRLLPPGVSDVDEQSVPPLSYSTLALLRTAESSDRATLAEVQLLGRPEQYVAMAHRIPSPNGEVAGILFLALDPSVFANVLSRLGLSDSYLELRQGTNQRQVFARYGNGQLASHPPQGLIPIEESRWQLAYWLSAPGESESAHLMFWGGVAAGLLILGLIFYARDRVFAHLLRGDLITLVNLVRDLQRGQPQDRYKVHLADFKGAVAVIQRMTSEEQGEGEAVVPAAASSGNAISDVVFEATEGMKVEEQLPKQGGPIAASIFKAYDIRGVVGETLTSETVYEIGRAIGSEAHAQGQQNIIVGRDGRLSGPDLSHSLIEGLRATGREVVNIGVVPTPLLYFATQYLSTGSGVMLTGSHNPPNYNGMKIMLRGETLALDAIQALRRRIESGDYTSGTGDLQAVDVVPDYIERVTSDVKLIRPLKIVVDCGNGAAGEVAPRLFRALGSEVIELYCEIDGQFPHHHPDPSQSENLEDLINKVKEEGADLGLAFDGDGDRLGVIDSQGRIIWPDRQLMLYAMDVLSRHPGATILYDIKCSRHLDQIITEYGGSPLMWKTGHSLIKAKMRETGALLAGEMSGHLFFKERWFGFDDALYAGARLLEILAADTRTSGEVFAALPEAVSTPELRVEMAEGEHFRFMERLLHQAQFPDAAVTTIDGLRVDFEEGWGLVRPSNTTPCLVLRFEANDGEALECIKDTFRRLLLEVDPSLALPF</sequence>
<dbReference type="Pfam" id="PF02879">
    <property type="entry name" value="PGM_PMM_II"/>
    <property type="match status" value="1"/>
</dbReference>
<dbReference type="InterPro" id="IPR005845">
    <property type="entry name" value="A-D-PHexomutase_a/b/a-II"/>
</dbReference>
<dbReference type="GO" id="GO:0000287">
    <property type="term" value="F:magnesium ion binding"/>
    <property type="evidence" value="ECO:0007669"/>
    <property type="project" value="InterPro"/>
</dbReference>
<dbReference type="STRING" id="472759.Nhal_3802"/>
<keyword evidence="9 15" id="KW-0413">Isomerase</keyword>
<dbReference type="HOGENOM" id="CLU_013562_0_0_6"/>
<feature type="domain" description="Alpha-D-phosphohexomutase alpha/beta/alpha" evidence="14">
    <location>
        <begin position="629"/>
        <end position="738"/>
    </location>
</feature>
<dbReference type="Gene3D" id="3.40.120.10">
    <property type="entry name" value="Alpha-D-Glucose-1,6-Bisphosphate, subunit A, domain 3"/>
    <property type="match status" value="3"/>
</dbReference>
<comment type="similarity">
    <text evidence="4">Belongs to the phosphohexose mutase family.</text>
</comment>
<evidence type="ECO:0000256" key="2">
    <source>
        <dbReference type="ARBA" id="ARBA00001946"/>
    </source>
</evidence>
<dbReference type="SUPFAM" id="SSF53738">
    <property type="entry name" value="Phosphoglucomutase, first 3 domains"/>
    <property type="match status" value="3"/>
</dbReference>
<dbReference type="InterPro" id="IPR016055">
    <property type="entry name" value="A-D-PHexomutase_a/b/a-I/II/III"/>
</dbReference>
<dbReference type="Pfam" id="PF00408">
    <property type="entry name" value="PGM_PMM_IV"/>
    <property type="match status" value="1"/>
</dbReference>
<keyword evidence="7" id="KW-0479">Metal-binding</keyword>
<dbReference type="PRINTS" id="PR00509">
    <property type="entry name" value="PGMPMM"/>
</dbReference>
<proteinExistence type="inferred from homology"/>
<keyword evidence="8" id="KW-0460">Magnesium</keyword>
<dbReference type="Proteomes" id="UP000001844">
    <property type="component" value="Chromosome"/>
</dbReference>
<feature type="domain" description="Alpha-D-phosphohexomutase alpha/beta/alpha" evidence="13">
    <location>
        <begin position="527"/>
        <end position="624"/>
    </location>
</feature>
<evidence type="ECO:0000256" key="5">
    <source>
        <dbReference type="ARBA" id="ARBA00012730"/>
    </source>
</evidence>
<dbReference type="eggNOG" id="COG1109">
    <property type="taxonomic scope" value="Bacteria"/>
</dbReference>
<evidence type="ECO:0000256" key="7">
    <source>
        <dbReference type="ARBA" id="ARBA00022723"/>
    </source>
</evidence>
<dbReference type="KEGG" id="nhl:Nhal_3802"/>
<gene>
    <name evidence="15" type="ordered locus">Nhal_3802</name>
</gene>
<evidence type="ECO:0000259" key="13">
    <source>
        <dbReference type="Pfam" id="PF02879"/>
    </source>
</evidence>
<dbReference type="InterPro" id="IPR005844">
    <property type="entry name" value="A-D-PHexomutase_a/b/a-I"/>
</dbReference>
<protein>
    <recommendedName>
        <fullName evidence="5">phosphomannomutase</fullName>
        <ecNumber evidence="5">5.4.2.8</ecNumber>
    </recommendedName>
</protein>
<dbReference type="Gene3D" id="3.30.310.50">
    <property type="entry name" value="Alpha-D-phosphohexomutase, C-terminal domain"/>
    <property type="match status" value="1"/>
</dbReference>
<organism evidence="15 16">
    <name type="scientific">Nitrosococcus halophilus (strain Nc4)</name>
    <dbReference type="NCBI Taxonomy" id="472759"/>
    <lineage>
        <taxon>Bacteria</taxon>
        <taxon>Pseudomonadati</taxon>
        <taxon>Pseudomonadota</taxon>
        <taxon>Gammaproteobacteria</taxon>
        <taxon>Chromatiales</taxon>
        <taxon>Chromatiaceae</taxon>
        <taxon>Nitrosococcus</taxon>
    </lineage>
</organism>
<evidence type="ECO:0000259" key="11">
    <source>
        <dbReference type="Pfam" id="PF00408"/>
    </source>
</evidence>
<evidence type="ECO:0000256" key="6">
    <source>
        <dbReference type="ARBA" id="ARBA00022553"/>
    </source>
</evidence>
<dbReference type="PROSITE" id="PS00710">
    <property type="entry name" value="PGM_PMM"/>
    <property type="match status" value="1"/>
</dbReference>
<evidence type="ECO:0000313" key="16">
    <source>
        <dbReference type="Proteomes" id="UP000001844"/>
    </source>
</evidence>
<evidence type="ECO:0000256" key="8">
    <source>
        <dbReference type="ARBA" id="ARBA00022842"/>
    </source>
</evidence>
<name>D5C3B0_NITHN</name>
<feature type="transmembrane region" description="Helical" evidence="10">
    <location>
        <begin position="23"/>
        <end position="46"/>
    </location>
</feature>
<evidence type="ECO:0000259" key="14">
    <source>
        <dbReference type="Pfam" id="PF02880"/>
    </source>
</evidence>
<dbReference type="GO" id="GO:0005975">
    <property type="term" value="P:carbohydrate metabolic process"/>
    <property type="evidence" value="ECO:0007669"/>
    <property type="project" value="InterPro"/>
</dbReference>
<dbReference type="EC" id="5.4.2.8" evidence="5"/>
<dbReference type="Pfam" id="PF02880">
    <property type="entry name" value="PGM_PMM_III"/>
    <property type="match status" value="1"/>
</dbReference>
<dbReference type="PANTHER" id="PTHR43771:SF2">
    <property type="entry name" value="PHOSPHOMANNOMUTASE_PHOSPHOGLUCOMUTASE"/>
    <property type="match status" value="1"/>
</dbReference>
<dbReference type="PANTHER" id="PTHR43771">
    <property type="entry name" value="PHOSPHOMANNOMUTASE"/>
    <property type="match status" value="1"/>
</dbReference>
<evidence type="ECO:0000313" key="15">
    <source>
        <dbReference type="EMBL" id="ADE16817.1"/>
    </source>
</evidence>
<dbReference type="InterPro" id="IPR005846">
    <property type="entry name" value="A-D-PHexomutase_a/b/a-III"/>
</dbReference>
<keyword evidence="10" id="KW-0472">Membrane</keyword>
<evidence type="ECO:0000256" key="9">
    <source>
        <dbReference type="ARBA" id="ARBA00023235"/>
    </source>
</evidence>
<dbReference type="InterPro" id="IPR005841">
    <property type="entry name" value="Alpha-D-phosphohexomutase_SF"/>
</dbReference>
<keyword evidence="6" id="KW-0597">Phosphoprotein</keyword>
<keyword evidence="10" id="KW-0812">Transmembrane</keyword>
<keyword evidence="16" id="KW-1185">Reference proteome</keyword>
<feature type="transmembrane region" description="Helical" evidence="10">
    <location>
        <begin position="264"/>
        <end position="283"/>
    </location>
</feature>
<dbReference type="InterPro" id="IPR016066">
    <property type="entry name" value="A-D-PHexomutase_CS"/>
</dbReference>
<comment type="catalytic activity">
    <reaction evidence="1">
        <text>alpha-D-mannose 1-phosphate = D-mannose 6-phosphate</text>
        <dbReference type="Rhea" id="RHEA:11140"/>
        <dbReference type="ChEBI" id="CHEBI:58409"/>
        <dbReference type="ChEBI" id="CHEBI:58735"/>
        <dbReference type="EC" id="5.4.2.8"/>
    </reaction>
</comment>
<dbReference type="FunFam" id="3.40.120.10:FF:000021">
    <property type="entry name" value="Phosphomannomutase/phosphoglucomutase"/>
    <property type="match status" value="1"/>
</dbReference>
<dbReference type="SUPFAM" id="SSF55957">
    <property type="entry name" value="Phosphoglucomutase, C-terminal domain"/>
    <property type="match status" value="1"/>
</dbReference>
<evidence type="ECO:0000256" key="10">
    <source>
        <dbReference type="SAM" id="Phobius"/>
    </source>
</evidence>
<dbReference type="EMBL" id="CP001798">
    <property type="protein sequence ID" value="ADE16817.1"/>
    <property type="molecule type" value="Genomic_DNA"/>
</dbReference>
<evidence type="ECO:0000256" key="4">
    <source>
        <dbReference type="ARBA" id="ARBA00010231"/>
    </source>
</evidence>
<feature type="domain" description="Alpha-D-phosphohexomutase alpha/beta/alpha" evidence="12">
    <location>
        <begin position="382"/>
        <end position="511"/>
    </location>
</feature>
<dbReference type="InterPro" id="IPR036900">
    <property type="entry name" value="A-D-PHexomutase_C_sf"/>
</dbReference>
<comment type="pathway">
    <text evidence="3">Nucleotide-sugar biosynthesis; GDP-alpha-D-mannose biosynthesis; alpha-D-mannose 1-phosphate from D-fructose 6-phosphate: step 2/2.</text>
</comment>
<feature type="domain" description="Alpha-D-phosphohexomutase C-terminal" evidence="11">
    <location>
        <begin position="745"/>
        <end position="819"/>
    </location>
</feature>
<dbReference type="AlphaFoldDB" id="D5C3B0"/>
<dbReference type="RefSeq" id="WP_013034666.1">
    <property type="nucleotide sequence ID" value="NC_013960.1"/>
</dbReference>
<dbReference type="InterPro" id="IPR005843">
    <property type="entry name" value="A-D-PHexomutase_C"/>
</dbReference>
<keyword evidence="10" id="KW-1133">Transmembrane helix</keyword>
<evidence type="ECO:0000259" key="12">
    <source>
        <dbReference type="Pfam" id="PF02878"/>
    </source>
</evidence>